<dbReference type="AlphaFoldDB" id="A0A137NW79"/>
<proteinExistence type="predicted"/>
<feature type="transmembrane region" description="Helical" evidence="1">
    <location>
        <begin position="367"/>
        <end position="391"/>
    </location>
</feature>
<dbReference type="Gene3D" id="2.120.10.80">
    <property type="entry name" value="Kelch-type beta propeller"/>
    <property type="match status" value="1"/>
</dbReference>
<feature type="chain" id="PRO_5007294188" evidence="2">
    <location>
        <begin position="21"/>
        <end position="473"/>
    </location>
</feature>
<keyword evidence="4" id="KW-1185">Reference proteome</keyword>
<evidence type="ECO:0000256" key="2">
    <source>
        <dbReference type="SAM" id="SignalP"/>
    </source>
</evidence>
<feature type="signal peptide" evidence="2">
    <location>
        <begin position="1"/>
        <end position="20"/>
    </location>
</feature>
<dbReference type="EMBL" id="KQ964664">
    <property type="protein sequence ID" value="KXN67063.1"/>
    <property type="molecule type" value="Genomic_DNA"/>
</dbReference>
<accession>A0A137NW79</accession>
<gene>
    <name evidence="3" type="ORF">CONCODRAFT_19864</name>
</gene>
<keyword evidence="1" id="KW-1133">Transmembrane helix</keyword>
<organism evidence="3 4">
    <name type="scientific">Conidiobolus coronatus (strain ATCC 28846 / CBS 209.66 / NRRL 28638)</name>
    <name type="common">Delacroixia coronata</name>
    <dbReference type="NCBI Taxonomy" id="796925"/>
    <lineage>
        <taxon>Eukaryota</taxon>
        <taxon>Fungi</taxon>
        <taxon>Fungi incertae sedis</taxon>
        <taxon>Zoopagomycota</taxon>
        <taxon>Entomophthoromycotina</taxon>
        <taxon>Entomophthoromycetes</taxon>
        <taxon>Entomophthorales</taxon>
        <taxon>Ancylistaceae</taxon>
        <taxon>Conidiobolus</taxon>
    </lineage>
</organism>
<dbReference type="InterPro" id="IPR015915">
    <property type="entry name" value="Kelch-typ_b-propeller"/>
</dbReference>
<keyword evidence="2" id="KW-0732">Signal</keyword>
<sequence>MKMGLLLLTILINFTLIITGQYHRSSSSLYKDGKMYIYDSTSRKNNEPFLYIYTLKDGPISDIKPNIVNITNLKPAYAPKLINLPPGLSNGRSDQLLMMRAVAETDIKEYDIEQDPWTIQVVNDSEFRPDSSFIPKPDYKNFPISQFTPTIVNNDNNPTDTWSDISHRTKSKLPPIGYYKIVQADNSLIIVSGITPKNTKTININGTISIDYVDRSSLADIYKFDLSTEEWSSVNVKLNLNETLYKGGKASEVSLDVYNEKLIIYANLINSETELYNPMLGTLDYKAKEWEWTWIDIKNAGGTDNNLNLMSQHTLVINDQLLMFHGSSNQRAKNQIYCIDLKTNNIVGTVNISGSNGTSTDSGLPKWAVILISVICVIIFILILIALWFYIRYKKQVKSNQNDNQKMEDVWATSEVEMNRNKKVSTALNIGTSVSSPEQTGTTLKDEFMADYSYFQHEVDLQDMNDTKTAAKI</sequence>
<keyword evidence="1" id="KW-0472">Membrane</keyword>
<protein>
    <submittedName>
        <fullName evidence="3">Uncharacterized protein</fullName>
    </submittedName>
</protein>
<evidence type="ECO:0000256" key="1">
    <source>
        <dbReference type="SAM" id="Phobius"/>
    </source>
</evidence>
<reference evidence="3 4" key="1">
    <citation type="journal article" date="2015" name="Genome Biol. Evol.">
        <title>Phylogenomic analyses indicate that early fungi evolved digesting cell walls of algal ancestors of land plants.</title>
        <authorList>
            <person name="Chang Y."/>
            <person name="Wang S."/>
            <person name="Sekimoto S."/>
            <person name="Aerts A.L."/>
            <person name="Choi C."/>
            <person name="Clum A."/>
            <person name="LaButti K.M."/>
            <person name="Lindquist E.A."/>
            <person name="Yee Ngan C."/>
            <person name="Ohm R.A."/>
            <person name="Salamov A.A."/>
            <person name="Grigoriev I.V."/>
            <person name="Spatafora J.W."/>
            <person name="Berbee M.L."/>
        </authorList>
    </citation>
    <scope>NUCLEOTIDE SEQUENCE [LARGE SCALE GENOMIC DNA]</scope>
    <source>
        <strain evidence="3 4">NRRL 28638</strain>
    </source>
</reference>
<dbReference type="SUPFAM" id="SSF117281">
    <property type="entry name" value="Kelch motif"/>
    <property type="match status" value="1"/>
</dbReference>
<keyword evidence="1" id="KW-0812">Transmembrane</keyword>
<name>A0A137NW79_CONC2</name>
<evidence type="ECO:0000313" key="3">
    <source>
        <dbReference type="EMBL" id="KXN67063.1"/>
    </source>
</evidence>
<evidence type="ECO:0000313" key="4">
    <source>
        <dbReference type="Proteomes" id="UP000070444"/>
    </source>
</evidence>
<dbReference type="Proteomes" id="UP000070444">
    <property type="component" value="Unassembled WGS sequence"/>
</dbReference>